<dbReference type="EMBL" id="CP001699">
    <property type="protein sequence ID" value="ACU57613.1"/>
    <property type="molecule type" value="Genomic_DNA"/>
</dbReference>
<organism evidence="2 3">
    <name type="scientific">Chitinophaga pinensis (strain ATCC 43595 / DSM 2588 / LMG 13176 / NBRC 15968 / NCIMB 11800 / UQM 2034)</name>
    <dbReference type="NCBI Taxonomy" id="485918"/>
    <lineage>
        <taxon>Bacteria</taxon>
        <taxon>Pseudomonadati</taxon>
        <taxon>Bacteroidota</taxon>
        <taxon>Chitinophagia</taxon>
        <taxon>Chitinophagales</taxon>
        <taxon>Chitinophagaceae</taxon>
        <taxon>Chitinophaga</taxon>
    </lineage>
</organism>
<evidence type="ECO:0000256" key="1">
    <source>
        <dbReference type="SAM" id="Phobius"/>
    </source>
</evidence>
<dbReference type="KEGG" id="cpi:Cpin_0110"/>
<protein>
    <submittedName>
        <fullName evidence="2">Uncharacterized protein</fullName>
    </submittedName>
</protein>
<evidence type="ECO:0000313" key="3">
    <source>
        <dbReference type="Proteomes" id="UP000002215"/>
    </source>
</evidence>
<keyword evidence="1" id="KW-0812">Transmembrane</keyword>
<gene>
    <name evidence="2" type="ordered locus">Cpin_0110</name>
</gene>
<keyword evidence="1" id="KW-1133">Transmembrane helix</keyword>
<evidence type="ECO:0000313" key="2">
    <source>
        <dbReference type="EMBL" id="ACU57613.1"/>
    </source>
</evidence>
<sequence length="266" mass="31021">MIIWPFFFILAPAIYPMKKFIIFLLVIFSFQCNRHSANRNFDLKINVDAGTYKYTSHPVTEEEFHVLKQNIAKSWDQELIRSGSPISEGEKEIANLMPARYNIQEYIRIVNEMETFRKELVPPGDYLKKTAPTQEIAILEYNKVFAPLLNECAGEPVNYSDLIMTSMKDILADNHLKLEVCYGFKQLSTFEIKYTIYAKLNNMLHTITFSNTKGCMPDNHAIYLLLNKVLMSTEMKERLVKYEDHNSLVFVQPARYERLGRRLAQP</sequence>
<keyword evidence="1" id="KW-0472">Membrane</keyword>
<name>A0A979FYS6_CHIPD</name>
<dbReference type="AlphaFoldDB" id="A0A979FYS6"/>
<feature type="transmembrane region" description="Helical" evidence="1">
    <location>
        <begin position="6"/>
        <end position="30"/>
    </location>
</feature>
<reference evidence="3" key="1">
    <citation type="submission" date="2009-08" db="EMBL/GenBank/DDBJ databases">
        <title>The complete genome of Chitinophaga pinensis DSM 2588.</title>
        <authorList>
            <consortium name="US DOE Joint Genome Institute (JGI-PGF)"/>
            <person name="Lucas S."/>
            <person name="Copeland A."/>
            <person name="Lapidus A."/>
            <person name="Glavina del Rio T."/>
            <person name="Dalin E."/>
            <person name="Tice H."/>
            <person name="Bruce D."/>
            <person name="Goodwin L."/>
            <person name="Pitluck S."/>
            <person name="Kyrpides N."/>
            <person name="Mavromatis K."/>
            <person name="Ivanova N."/>
            <person name="Mikhailova N."/>
            <person name="Sims D."/>
            <person name="Meinche L."/>
            <person name="Brettin T."/>
            <person name="Detter J.C."/>
            <person name="Han C."/>
            <person name="Larimer F."/>
            <person name="Land M."/>
            <person name="Hauser L."/>
            <person name="Markowitz V."/>
            <person name="Cheng J.-F."/>
            <person name="Hugenholtz P."/>
            <person name="Woyke T."/>
            <person name="Wu D."/>
            <person name="Spring S."/>
            <person name="Klenk H.-P."/>
            <person name="Eisen J.A."/>
        </authorList>
    </citation>
    <scope>NUCLEOTIDE SEQUENCE [LARGE SCALE GENOMIC DNA]</scope>
    <source>
        <strain evidence="3">ATCC 43595 / DSM 2588 / LMG 13176 / NBRC 15968 / NCIMB 11800 / UQM 2034</strain>
    </source>
</reference>
<proteinExistence type="predicted"/>
<reference evidence="2 3" key="2">
    <citation type="journal article" date="2010" name="Stand. Genomic Sci.">
        <title>Complete genome sequence of Chitinophaga pinensis type strain (UQM 2034).</title>
        <authorList>
            <person name="Glavina Del Rio T."/>
            <person name="Abt B."/>
            <person name="Spring S."/>
            <person name="Lapidus A."/>
            <person name="Nolan M."/>
            <person name="Tice H."/>
            <person name="Copeland A."/>
            <person name="Cheng J.F."/>
            <person name="Chen F."/>
            <person name="Bruce D."/>
            <person name="Goodwin L."/>
            <person name="Pitluck S."/>
            <person name="Ivanova N."/>
            <person name="Mavromatis K."/>
            <person name="Mikhailova N."/>
            <person name="Pati A."/>
            <person name="Chen A."/>
            <person name="Palaniappan K."/>
            <person name="Land M."/>
            <person name="Hauser L."/>
            <person name="Chang Y.J."/>
            <person name="Jeffries C.D."/>
            <person name="Chain P."/>
            <person name="Saunders E."/>
            <person name="Detter J.C."/>
            <person name="Brettin T."/>
            <person name="Rohde M."/>
            <person name="Goker M."/>
            <person name="Bristow J."/>
            <person name="Eisen J.A."/>
            <person name="Markowitz V."/>
            <person name="Hugenholtz P."/>
            <person name="Kyrpides N.C."/>
            <person name="Klenk H.P."/>
            <person name="Lucas S."/>
        </authorList>
    </citation>
    <scope>NUCLEOTIDE SEQUENCE [LARGE SCALE GENOMIC DNA]</scope>
    <source>
        <strain evidence="3">ATCC 43595 / DSM 2588 / LMG 13176 / NBRC 15968 / NCIMB 11800 / UQM 2034</strain>
    </source>
</reference>
<accession>A0A979FYS6</accession>
<dbReference type="Proteomes" id="UP000002215">
    <property type="component" value="Chromosome"/>
</dbReference>